<comment type="caution">
    <text evidence="2">The sequence shown here is derived from an EMBL/GenBank/DDBJ whole genome shotgun (WGS) entry which is preliminary data.</text>
</comment>
<protein>
    <recommendedName>
        <fullName evidence="1">Bacteriophage phiJL001 Gp84 C-terminal domain-containing protein</fullName>
    </recommendedName>
</protein>
<dbReference type="InterPro" id="IPR011928">
    <property type="entry name" value="Phage_phiJL001_Gp84"/>
</dbReference>
<organism evidence="2 3">
    <name type="scientific">Sphingomonas taxi</name>
    <dbReference type="NCBI Taxonomy" id="1549858"/>
    <lineage>
        <taxon>Bacteria</taxon>
        <taxon>Pseudomonadati</taxon>
        <taxon>Pseudomonadota</taxon>
        <taxon>Alphaproteobacteria</taxon>
        <taxon>Sphingomonadales</taxon>
        <taxon>Sphingomonadaceae</taxon>
        <taxon>Sphingomonas</taxon>
    </lineage>
</organism>
<name>A0A2W5P9P2_9SPHN</name>
<evidence type="ECO:0000313" key="2">
    <source>
        <dbReference type="EMBL" id="PZQ61844.1"/>
    </source>
</evidence>
<evidence type="ECO:0000313" key="3">
    <source>
        <dbReference type="Proteomes" id="UP000249229"/>
    </source>
</evidence>
<dbReference type="AlphaFoldDB" id="A0A2W5P9P2"/>
<accession>A0A2W5P9P2</accession>
<sequence>MSDQVVALALCWRVERRDGVMVAMTDHDRDLVIDGIVHRAAPGMTPSAIVRAEGLDADTMEVTGALGGGAFRRDDLAAGRWDGARVVMSAVDWNDPARAPVPLGEGTIGEVELQEQGFTAELRGVQARLERPVTEATSPSCRAMLGDERCRVAMAGRRRFARVVAADGERVTLDRAEPVANAYGEGLLRWFGGANAGLASAVDASDGAAVTLRTPPVFAVAAGVLVEVIEGCDKRLATCATRFANVVNFRGEPHLPGIDLLTRYPGA</sequence>
<dbReference type="EMBL" id="QFQI01000002">
    <property type="protein sequence ID" value="PZQ61844.1"/>
    <property type="molecule type" value="Genomic_DNA"/>
</dbReference>
<dbReference type="Proteomes" id="UP000249229">
    <property type="component" value="Unassembled WGS sequence"/>
</dbReference>
<proteinExistence type="predicted"/>
<gene>
    <name evidence="2" type="ORF">DI544_04285</name>
</gene>
<dbReference type="NCBIfam" id="TIGR02218">
    <property type="entry name" value="phg_TIGR02218"/>
    <property type="match status" value="1"/>
</dbReference>
<feature type="domain" description="Bacteriophage phiJL001 Gp84 C-terminal" evidence="1">
    <location>
        <begin position="182"/>
        <end position="259"/>
    </location>
</feature>
<evidence type="ECO:0000259" key="1">
    <source>
        <dbReference type="Pfam" id="PF09356"/>
    </source>
</evidence>
<dbReference type="InterPro" id="IPR018964">
    <property type="entry name" value="Phage_phiJL001_Gp84_C"/>
</dbReference>
<dbReference type="Pfam" id="PF09931">
    <property type="entry name" value="Phage_phiJL001_Gp84_N"/>
    <property type="match status" value="1"/>
</dbReference>
<reference evidence="2 3" key="1">
    <citation type="submission" date="2017-08" db="EMBL/GenBank/DDBJ databases">
        <title>Infants hospitalized years apart are colonized by the same room-sourced microbial strains.</title>
        <authorList>
            <person name="Brooks B."/>
            <person name="Olm M.R."/>
            <person name="Firek B.A."/>
            <person name="Baker R."/>
            <person name="Thomas B.C."/>
            <person name="Morowitz M.J."/>
            <person name="Banfield J.F."/>
        </authorList>
    </citation>
    <scope>NUCLEOTIDE SEQUENCE [LARGE SCALE GENOMIC DNA]</scope>
    <source>
        <strain evidence="2">S2_005_001_R1_22</strain>
    </source>
</reference>
<dbReference type="Pfam" id="PF09356">
    <property type="entry name" value="Phage_BR0599"/>
    <property type="match status" value="1"/>
</dbReference>